<feature type="signal peptide" evidence="2">
    <location>
        <begin position="1"/>
        <end position="27"/>
    </location>
</feature>
<name>A0A1I1RLL4_RUMAL</name>
<dbReference type="GO" id="GO:0000272">
    <property type="term" value="P:polysaccharide catabolic process"/>
    <property type="evidence" value="ECO:0007669"/>
    <property type="project" value="InterPro"/>
</dbReference>
<proteinExistence type="predicted"/>
<dbReference type="PANTHER" id="PTHR22870:SF408">
    <property type="entry name" value="OS09G0560450 PROTEIN"/>
    <property type="match status" value="1"/>
</dbReference>
<gene>
    <name evidence="4" type="ORF">SAMN02910406_03666</name>
</gene>
<dbReference type="Gene3D" id="2.130.10.30">
    <property type="entry name" value="Regulator of chromosome condensation 1/beta-lactamase-inhibitor protein II"/>
    <property type="match status" value="2"/>
</dbReference>
<dbReference type="InterPro" id="IPR058923">
    <property type="entry name" value="RCC1-like_dom"/>
</dbReference>
<dbReference type="Pfam" id="PF25390">
    <property type="entry name" value="WD40_RLD"/>
    <property type="match status" value="1"/>
</dbReference>
<dbReference type="InterPro" id="IPR018247">
    <property type="entry name" value="EF_Hand_1_Ca_BS"/>
</dbReference>
<dbReference type="SUPFAM" id="SSF63446">
    <property type="entry name" value="Type I dockerin domain"/>
    <property type="match status" value="1"/>
</dbReference>
<feature type="domain" description="Dockerin" evidence="3">
    <location>
        <begin position="1269"/>
        <end position="1335"/>
    </location>
</feature>
<dbReference type="InterPro" id="IPR016134">
    <property type="entry name" value="Dockerin_dom"/>
</dbReference>
<dbReference type="RefSeq" id="WP_074963399.1">
    <property type="nucleotide sequence ID" value="NZ_FOKQ01000064.1"/>
</dbReference>
<dbReference type="InterPro" id="IPR002105">
    <property type="entry name" value="Dockerin_1_rpt"/>
</dbReference>
<evidence type="ECO:0000259" key="3">
    <source>
        <dbReference type="PROSITE" id="PS51766"/>
    </source>
</evidence>
<dbReference type="EMBL" id="FOKQ01000064">
    <property type="protein sequence ID" value="SFD32563.1"/>
    <property type="molecule type" value="Genomic_DNA"/>
</dbReference>
<dbReference type="PROSITE" id="PS51766">
    <property type="entry name" value="DOCKERIN"/>
    <property type="match status" value="1"/>
</dbReference>
<dbReference type="Pfam" id="PF00404">
    <property type="entry name" value="Dockerin_1"/>
    <property type="match status" value="1"/>
</dbReference>
<keyword evidence="2" id="KW-0732">Signal</keyword>
<dbReference type="Pfam" id="PF00415">
    <property type="entry name" value="RCC1"/>
    <property type="match status" value="2"/>
</dbReference>
<dbReference type="InterPro" id="IPR000408">
    <property type="entry name" value="Reg_chr_condens"/>
</dbReference>
<dbReference type="GO" id="GO:0004553">
    <property type="term" value="F:hydrolase activity, hydrolyzing O-glycosyl compounds"/>
    <property type="evidence" value="ECO:0007669"/>
    <property type="project" value="InterPro"/>
</dbReference>
<feature type="chain" id="PRO_5010235010" evidence="2">
    <location>
        <begin position="28"/>
        <end position="1335"/>
    </location>
</feature>
<dbReference type="PANTHER" id="PTHR22870">
    <property type="entry name" value="REGULATOR OF CHROMOSOME CONDENSATION"/>
    <property type="match status" value="1"/>
</dbReference>
<dbReference type="PRINTS" id="PR00633">
    <property type="entry name" value="RCCNDNSATION"/>
</dbReference>
<dbReference type="PROSITE" id="PS00018">
    <property type="entry name" value="EF_HAND_1"/>
    <property type="match status" value="1"/>
</dbReference>
<evidence type="ECO:0000256" key="1">
    <source>
        <dbReference type="ARBA" id="ARBA00022737"/>
    </source>
</evidence>
<dbReference type="CDD" id="cd14256">
    <property type="entry name" value="Dockerin_I"/>
    <property type="match status" value="1"/>
</dbReference>
<dbReference type="InterPro" id="IPR036439">
    <property type="entry name" value="Dockerin_dom_sf"/>
</dbReference>
<reference evidence="4 5" key="1">
    <citation type="submission" date="2016-10" db="EMBL/GenBank/DDBJ databases">
        <authorList>
            <person name="de Groot N.N."/>
        </authorList>
    </citation>
    <scope>NUCLEOTIDE SEQUENCE [LARGE SCALE GENOMIC DNA]</scope>
    <source>
        <strain evidence="4 5">AR67</strain>
    </source>
</reference>
<dbReference type="InterPro" id="IPR009091">
    <property type="entry name" value="RCC1/BLIP-II"/>
</dbReference>
<protein>
    <submittedName>
        <fullName evidence="4">Alpha-tubulin suppressor</fullName>
    </submittedName>
</protein>
<organism evidence="4 5">
    <name type="scientific">Ruminococcus albus</name>
    <dbReference type="NCBI Taxonomy" id="1264"/>
    <lineage>
        <taxon>Bacteria</taxon>
        <taxon>Bacillati</taxon>
        <taxon>Bacillota</taxon>
        <taxon>Clostridia</taxon>
        <taxon>Eubacteriales</taxon>
        <taxon>Oscillospiraceae</taxon>
        <taxon>Ruminococcus</taxon>
    </lineage>
</organism>
<evidence type="ECO:0000313" key="5">
    <source>
        <dbReference type="Proteomes" id="UP000182192"/>
    </source>
</evidence>
<keyword evidence="1" id="KW-0677">Repeat</keyword>
<dbReference type="Proteomes" id="UP000182192">
    <property type="component" value="Unassembled WGS sequence"/>
</dbReference>
<dbReference type="OrthoDB" id="27389at2"/>
<dbReference type="Gene3D" id="1.10.1330.10">
    <property type="entry name" value="Dockerin domain"/>
    <property type="match status" value="1"/>
</dbReference>
<dbReference type="PROSITE" id="PS50012">
    <property type="entry name" value="RCC1_3"/>
    <property type="match status" value="7"/>
</dbReference>
<accession>A0A1I1RLL4</accession>
<evidence type="ECO:0000256" key="2">
    <source>
        <dbReference type="SAM" id="SignalP"/>
    </source>
</evidence>
<sequence length="1335" mass="147400">MLLKRILSATTSLTMMFAMVNIVPATAQQVSSPQVSSTQISSDELNIDGTNSFGRMVASVLDEKKDEQNEGNGCNIFSVEINGNIATVDYQTKEDCTLIVGIYSEDGKEMIATGTTEVKEDSELAEITLDTETMPEYFFIKAFLVDSTVFSPLSTVYESPMYTKEMQEFLTKTTDDFEADRVLNLDNDKRTNFAVYGEEVILLDENDGVLTEDGTTYVITNASERVKGLKSGDIFAYGDVENVIIVTVENISTDGDTVTITENPYVEMKDVFQYVKIDINRDDYDTDINDIAITDDIVSDGKETSANTINSVSDYRTLNKSNNSGKNNDKKEWNKFLDLKWGEKYNGRDKEDNLLSSVTKGGNGSLDGAMKLKLEPSAKVYLTWEYRYLELKVDFNIGIDVKLELDGYIAFPLCEWKCNALGIVEISFVPSIKLNGKFETEFTWSVHGTWGFKISNQGNTDLTKLEEDPVELKVEGKVFFGISFEPKLKVLHEKIASAEASAEVGLEIECKKNGKPSDVKKYSNITHDECFKQVCLDDKVDSVHLCDNCLSINVAVKINIKASVKFLFGWVDLEGKFKAEWPLWSGHWSLTHNHFGSDGCPHEKFKVTVHVQEFEDIFNTKGKDLQNADVDINGKSYSTGTNGYFRLMLSSGRYETKALCGNLIGGRDIRIESAPADIVIPVIDPANANDVISKLFSISGLMQSIFSGNVVDNSDDIEGKKVVQVAFGTDHSACITEDGCLYTLGNNESGQLGDGTTENKYKPVKIMNNVSQVSLGTNYSACITKEGNLYTWGWNYHGQLGDGTDENRITPVKIMDNVVQVCLGNQYSACITKYGSLYMWGMNYYGQLGDGSIEDKFSPIKIMDNAKKVIIAPGHFCGCTTACLSTDDSLYIWGANYSGQVGDGTTEHKNKPIKIMNNVSQISLGTSHSACISKDGNLYTWGNNMYGEIGDGTYDSKLVPKKIMDNVVQVCLGESQSACITKDGALYTWGYNYDGILGYGSKQENEDKNIPVKVMDNVEKIILHVRHSACITKDRTLYEWGHGDYSPVKIMDNIKDVNIGTSVFESPISACITNEGSLFTWGNNEYGQLGDGTTEYKLVPTKIAGPTDDIQTTHKALNAAPAQPETPETEPLFTGLKANETYNLYAFKDLANGMTNENLLYITQQTADENGSIDFKYKLKTNNAGTWLAVPMGRKDISSAEVKIEDLKYTGESQIVTPTVKLNDVTLSEGIDYYLEGDYSVTEPGEYTVTIVGIGLYTGRINVGFKVISNLRIGDVNGDGSINITDITKTAAHVKGKKLLSKEQQKRADINGDSKITITDITKIAAHVKGKRLLP</sequence>
<evidence type="ECO:0000313" key="4">
    <source>
        <dbReference type="EMBL" id="SFD32563.1"/>
    </source>
</evidence>
<dbReference type="SUPFAM" id="SSF50985">
    <property type="entry name" value="RCC1/BLIP-II"/>
    <property type="match status" value="2"/>
</dbReference>
<dbReference type="InterPro" id="IPR051210">
    <property type="entry name" value="Ub_ligase/GEF_domain"/>
</dbReference>